<dbReference type="AlphaFoldDB" id="A0A8C3KS19"/>
<protein>
    <submittedName>
        <fullName evidence="1">Uncharacterized protein</fullName>
    </submittedName>
</protein>
<name>A0A8C3KS19_9CHAR</name>
<accession>A0A8C3KS19</accession>
<evidence type="ECO:0000313" key="2">
    <source>
        <dbReference type="Proteomes" id="UP000694419"/>
    </source>
</evidence>
<sequence length="96" mass="10798">QPCRLPRSHSRVKPNPFIPRRSHLRFIPEDSSDPHFPSLPSSSAAVEPPARFLDLVPTPLERYSQETLRPAQNSSAAVAFRVFFFLPSPRNSCISS</sequence>
<reference evidence="1" key="1">
    <citation type="submission" date="2025-08" db="UniProtKB">
        <authorList>
            <consortium name="Ensembl"/>
        </authorList>
    </citation>
    <scope>IDENTIFICATION</scope>
</reference>
<evidence type="ECO:0000313" key="1">
    <source>
        <dbReference type="Ensembl" id="ENSCPGP00000027986.1"/>
    </source>
</evidence>
<dbReference type="Proteomes" id="UP000694419">
    <property type="component" value="Unplaced"/>
</dbReference>
<organism evidence="1 2">
    <name type="scientific">Calidris pygmaea</name>
    <name type="common">Spoon-billed sandpiper</name>
    <dbReference type="NCBI Taxonomy" id="425635"/>
    <lineage>
        <taxon>Eukaryota</taxon>
        <taxon>Metazoa</taxon>
        <taxon>Chordata</taxon>
        <taxon>Craniata</taxon>
        <taxon>Vertebrata</taxon>
        <taxon>Euteleostomi</taxon>
        <taxon>Archelosauria</taxon>
        <taxon>Archosauria</taxon>
        <taxon>Dinosauria</taxon>
        <taxon>Saurischia</taxon>
        <taxon>Theropoda</taxon>
        <taxon>Coelurosauria</taxon>
        <taxon>Aves</taxon>
        <taxon>Neognathae</taxon>
        <taxon>Neoaves</taxon>
        <taxon>Charadriiformes</taxon>
        <taxon>Scolopacidae</taxon>
        <taxon>Calidris</taxon>
    </lineage>
</organism>
<dbReference type="Ensembl" id="ENSCPGT00000030556.1">
    <property type="protein sequence ID" value="ENSCPGP00000027986.1"/>
    <property type="gene ID" value="ENSCPGG00000019296.1"/>
</dbReference>
<proteinExistence type="predicted"/>
<keyword evidence="2" id="KW-1185">Reference proteome</keyword>
<reference evidence="1" key="2">
    <citation type="submission" date="2025-09" db="UniProtKB">
        <authorList>
            <consortium name="Ensembl"/>
        </authorList>
    </citation>
    <scope>IDENTIFICATION</scope>
</reference>